<dbReference type="PANTHER" id="PTHR38590">
    <property type="entry name" value="BLL0828 PROTEIN"/>
    <property type="match status" value="1"/>
</dbReference>
<dbReference type="InterPro" id="IPR047216">
    <property type="entry name" value="Endonuclease_DUF559_bact"/>
</dbReference>
<comment type="caution">
    <text evidence="2">The sequence shown here is derived from an EMBL/GenBank/DDBJ whole genome shotgun (WGS) entry which is preliminary data.</text>
</comment>
<keyword evidence="2" id="KW-0255">Endonuclease</keyword>
<protein>
    <submittedName>
        <fullName evidence="2">Endonuclease domain-containing protein</fullName>
    </submittedName>
</protein>
<dbReference type="EMBL" id="JARYGX010000021">
    <property type="protein sequence ID" value="MDH7453495.1"/>
    <property type="molecule type" value="Genomic_DNA"/>
</dbReference>
<evidence type="ECO:0000313" key="2">
    <source>
        <dbReference type="EMBL" id="MDH7453495.1"/>
    </source>
</evidence>
<dbReference type="PANTHER" id="PTHR38590:SF1">
    <property type="entry name" value="BLL0828 PROTEIN"/>
    <property type="match status" value="1"/>
</dbReference>
<sequence length="126" mass="14035">MRQGQKLDRARMLRATMTDAERLLWGCLRMRQLEGHRFRRQVPVGPYIVDFACRRARLVVEVDGGQHAGSTGDRRRDAFLHAAGFHVLRFWNHEVLAQPDAVCEAILARLAPGPPPQPSPASGGGT</sequence>
<name>A0ABT6MSB5_9GAMM</name>
<reference evidence="2" key="1">
    <citation type="journal article" date="2007" name="Int. J. Syst. Evol. Microbiol.">
        <title>Luteimonas composti sp. nov., a moderately thermophilic bacterium isolated from food waste.</title>
        <authorList>
            <person name="Young C.C."/>
            <person name="Kampfer P."/>
            <person name="Chen W.M."/>
            <person name="Yen W.S."/>
            <person name="Arun A.B."/>
            <person name="Lai W.A."/>
            <person name="Shen F.T."/>
            <person name="Rekha P.D."/>
            <person name="Lin K.Y."/>
            <person name="Chou J.H."/>
        </authorList>
    </citation>
    <scope>NUCLEOTIDE SEQUENCE</scope>
    <source>
        <strain evidence="2">CC-YY355</strain>
    </source>
</reference>
<dbReference type="SUPFAM" id="SSF52980">
    <property type="entry name" value="Restriction endonuclease-like"/>
    <property type="match status" value="1"/>
</dbReference>
<dbReference type="Proteomes" id="UP001160550">
    <property type="component" value="Unassembled WGS sequence"/>
</dbReference>
<dbReference type="GO" id="GO:0004519">
    <property type="term" value="F:endonuclease activity"/>
    <property type="evidence" value="ECO:0007669"/>
    <property type="project" value="UniProtKB-KW"/>
</dbReference>
<gene>
    <name evidence="2" type="ORF">QF205_10515</name>
</gene>
<dbReference type="RefSeq" id="WP_280942717.1">
    <property type="nucleotide sequence ID" value="NZ_JARYGX010000021.1"/>
</dbReference>
<dbReference type="Gene3D" id="3.40.960.10">
    <property type="entry name" value="VSR Endonuclease"/>
    <property type="match status" value="1"/>
</dbReference>
<dbReference type="CDD" id="cd01038">
    <property type="entry name" value="Endonuclease_DUF559"/>
    <property type="match status" value="1"/>
</dbReference>
<feature type="domain" description="DUF559" evidence="1">
    <location>
        <begin position="7"/>
        <end position="110"/>
    </location>
</feature>
<dbReference type="InterPro" id="IPR007569">
    <property type="entry name" value="DUF559"/>
</dbReference>
<reference evidence="2" key="2">
    <citation type="submission" date="2023-04" db="EMBL/GenBank/DDBJ databases">
        <authorList>
            <person name="Sun J.-Q."/>
        </authorList>
    </citation>
    <scope>NUCLEOTIDE SEQUENCE</scope>
    <source>
        <strain evidence="2">CC-YY355</strain>
    </source>
</reference>
<proteinExistence type="predicted"/>
<keyword evidence="3" id="KW-1185">Reference proteome</keyword>
<accession>A0ABT6MSB5</accession>
<keyword evidence="2" id="KW-0378">Hydrolase</keyword>
<dbReference type="Pfam" id="PF04480">
    <property type="entry name" value="DUF559"/>
    <property type="match status" value="1"/>
</dbReference>
<organism evidence="2 3">
    <name type="scientific">Luteimonas composti</name>
    <dbReference type="NCBI Taxonomy" id="398257"/>
    <lineage>
        <taxon>Bacteria</taxon>
        <taxon>Pseudomonadati</taxon>
        <taxon>Pseudomonadota</taxon>
        <taxon>Gammaproteobacteria</taxon>
        <taxon>Lysobacterales</taxon>
        <taxon>Lysobacteraceae</taxon>
        <taxon>Luteimonas</taxon>
    </lineage>
</organism>
<dbReference type="InterPro" id="IPR011335">
    <property type="entry name" value="Restrct_endonuc-II-like"/>
</dbReference>
<keyword evidence="2" id="KW-0540">Nuclease</keyword>
<evidence type="ECO:0000259" key="1">
    <source>
        <dbReference type="Pfam" id="PF04480"/>
    </source>
</evidence>
<evidence type="ECO:0000313" key="3">
    <source>
        <dbReference type="Proteomes" id="UP001160550"/>
    </source>
</evidence>